<evidence type="ECO:0000256" key="1">
    <source>
        <dbReference type="SAM" id="Phobius"/>
    </source>
</evidence>
<keyword evidence="1" id="KW-1133">Transmembrane helix</keyword>
<evidence type="ECO:0000313" key="3">
    <source>
        <dbReference type="Proteomes" id="UP000799757"/>
    </source>
</evidence>
<sequence length="137" mass="15272">LNNMRLLMSFVLIYLFAVGGIELRLCLAAFLSWGIGGAILVVAHRHHCRIVTFAKVYAVFVAVSFLALAAFNDLFWYNMVGRLLDLVIARDPYDPDVPGSGFIDLCETFWQRQGPFICDLVAALWAATKVLLCMVVT</sequence>
<organism evidence="2 3">
    <name type="scientific">Melanomma pulvis-pyrius CBS 109.77</name>
    <dbReference type="NCBI Taxonomy" id="1314802"/>
    <lineage>
        <taxon>Eukaryota</taxon>
        <taxon>Fungi</taxon>
        <taxon>Dikarya</taxon>
        <taxon>Ascomycota</taxon>
        <taxon>Pezizomycotina</taxon>
        <taxon>Dothideomycetes</taxon>
        <taxon>Pleosporomycetidae</taxon>
        <taxon>Pleosporales</taxon>
        <taxon>Melanommataceae</taxon>
        <taxon>Melanomma</taxon>
    </lineage>
</organism>
<dbReference type="OrthoDB" id="3790567at2759"/>
<dbReference type="EMBL" id="MU002031">
    <property type="protein sequence ID" value="KAF2791209.1"/>
    <property type="molecule type" value="Genomic_DNA"/>
</dbReference>
<keyword evidence="1" id="KW-0472">Membrane</keyword>
<keyword evidence="1" id="KW-0812">Transmembrane</keyword>
<gene>
    <name evidence="2" type="ORF">K505DRAFT_207921</name>
</gene>
<accession>A0A6A6X4G7</accession>
<protein>
    <submittedName>
        <fullName evidence="2">Uncharacterized protein</fullName>
    </submittedName>
</protein>
<name>A0A6A6X4G7_9PLEO</name>
<proteinExistence type="predicted"/>
<dbReference type="Proteomes" id="UP000799757">
    <property type="component" value="Unassembled WGS sequence"/>
</dbReference>
<evidence type="ECO:0000313" key="2">
    <source>
        <dbReference type="EMBL" id="KAF2791209.1"/>
    </source>
</evidence>
<feature type="non-terminal residue" evidence="2">
    <location>
        <position position="1"/>
    </location>
</feature>
<dbReference type="AlphaFoldDB" id="A0A6A6X4G7"/>
<feature type="non-terminal residue" evidence="2">
    <location>
        <position position="137"/>
    </location>
</feature>
<feature type="transmembrane region" description="Helical" evidence="1">
    <location>
        <begin position="56"/>
        <end position="77"/>
    </location>
</feature>
<reference evidence="2" key="1">
    <citation type="journal article" date="2020" name="Stud. Mycol.">
        <title>101 Dothideomycetes genomes: a test case for predicting lifestyles and emergence of pathogens.</title>
        <authorList>
            <person name="Haridas S."/>
            <person name="Albert R."/>
            <person name="Binder M."/>
            <person name="Bloem J."/>
            <person name="Labutti K."/>
            <person name="Salamov A."/>
            <person name="Andreopoulos B."/>
            <person name="Baker S."/>
            <person name="Barry K."/>
            <person name="Bills G."/>
            <person name="Bluhm B."/>
            <person name="Cannon C."/>
            <person name="Castanera R."/>
            <person name="Culley D."/>
            <person name="Daum C."/>
            <person name="Ezra D."/>
            <person name="Gonzalez J."/>
            <person name="Henrissat B."/>
            <person name="Kuo A."/>
            <person name="Liang C."/>
            <person name="Lipzen A."/>
            <person name="Lutzoni F."/>
            <person name="Magnuson J."/>
            <person name="Mondo S."/>
            <person name="Nolan M."/>
            <person name="Ohm R."/>
            <person name="Pangilinan J."/>
            <person name="Park H.-J."/>
            <person name="Ramirez L."/>
            <person name="Alfaro M."/>
            <person name="Sun H."/>
            <person name="Tritt A."/>
            <person name="Yoshinaga Y."/>
            <person name="Zwiers L.-H."/>
            <person name="Turgeon B."/>
            <person name="Goodwin S."/>
            <person name="Spatafora J."/>
            <person name="Crous P."/>
            <person name="Grigoriev I."/>
        </authorList>
    </citation>
    <scope>NUCLEOTIDE SEQUENCE</scope>
    <source>
        <strain evidence="2">CBS 109.77</strain>
    </source>
</reference>
<keyword evidence="3" id="KW-1185">Reference proteome</keyword>